<dbReference type="PROSITE" id="PS51334">
    <property type="entry name" value="PRONE"/>
    <property type="match status" value="1"/>
</dbReference>
<accession>A0ABR2STU3</accession>
<name>A0ABR2STU3_9ROSI</name>
<protein>
    <recommendedName>
        <fullName evidence="2">PRONE domain-containing protein</fullName>
    </recommendedName>
</protein>
<evidence type="ECO:0000256" key="1">
    <source>
        <dbReference type="PROSITE-ProRule" id="PRU00663"/>
    </source>
</evidence>
<evidence type="ECO:0000313" key="4">
    <source>
        <dbReference type="Proteomes" id="UP001396334"/>
    </source>
</evidence>
<dbReference type="Proteomes" id="UP001396334">
    <property type="component" value="Unassembled WGS sequence"/>
</dbReference>
<keyword evidence="1" id="KW-0344">Guanine-nucleotide releasing factor</keyword>
<evidence type="ECO:0000313" key="3">
    <source>
        <dbReference type="EMBL" id="KAK9028562.1"/>
    </source>
</evidence>
<feature type="domain" description="PRONE" evidence="2">
    <location>
        <begin position="1"/>
        <end position="81"/>
    </location>
</feature>
<organism evidence="3 4">
    <name type="scientific">Hibiscus sabdariffa</name>
    <name type="common">roselle</name>
    <dbReference type="NCBI Taxonomy" id="183260"/>
    <lineage>
        <taxon>Eukaryota</taxon>
        <taxon>Viridiplantae</taxon>
        <taxon>Streptophyta</taxon>
        <taxon>Embryophyta</taxon>
        <taxon>Tracheophyta</taxon>
        <taxon>Spermatophyta</taxon>
        <taxon>Magnoliopsida</taxon>
        <taxon>eudicotyledons</taxon>
        <taxon>Gunneridae</taxon>
        <taxon>Pentapetalae</taxon>
        <taxon>rosids</taxon>
        <taxon>malvids</taxon>
        <taxon>Malvales</taxon>
        <taxon>Malvaceae</taxon>
        <taxon>Malvoideae</taxon>
        <taxon>Hibiscus</taxon>
    </lineage>
</organism>
<dbReference type="EMBL" id="JBBPBN010000011">
    <property type="protein sequence ID" value="KAK9028562.1"/>
    <property type="molecule type" value="Genomic_DNA"/>
</dbReference>
<sequence>MLAEMEIPNAYLKSLPKCRNDCLEGIMYRYLKRHLQRVKMGKSAWGGKTSLDTSSEQVMSPIMQQYRDIETCIEYSTYKHI</sequence>
<gene>
    <name evidence="3" type="ORF">V6N11_025718</name>
</gene>
<reference evidence="3 4" key="1">
    <citation type="journal article" date="2024" name="G3 (Bethesda)">
        <title>Genome assembly of Hibiscus sabdariffa L. provides insights into metabolisms of medicinal natural products.</title>
        <authorList>
            <person name="Kim T."/>
        </authorList>
    </citation>
    <scope>NUCLEOTIDE SEQUENCE [LARGE SCALE GENOMIC DNA]</scope>
    <source>
        <strain evidence="3">TK-2024</strain>
        <tissue evidence="3">Old leaves</tissue>
    </source>
</reference>
<comment type="caution">
    <text evidence="3">The sequence shown here is derived from an EMBL/GenBank/DDBJ whole genome shotgun (WGS) entry which is preliminary data.</text>
</comment>
<proteinExistence type="predicted"/>
<dbReference type="InterPro" id="IPR005512">
    <property type="entry name" value="PRONE_dom"/>
</dbReference>
<keyword evidence="4" id="KW-1185">Reference proteome</keyword>
<evidence type="ECO:0000259" key="2">
    <source>
        <dbReference type="PROSITE" id="PS51334"/>
    </source>
</evidence>